<proteinExistence type="predicted"/>
<evidence type="ECO:0000313" key="2">
    <source>
        <dbReference type="Proteomes" id="UP000196842"/>
    </source>
</evidence>
<sequence length="145" mass="15615">MERLQKIEALGALNLLSGGSASLAAVSDLHQATGRDLNLVVGHKHNATVGGDMHERIEGLRESITSESQRFQASKTWMGSESLNIFKVLCDTLDLIKAMNAQIASHSHGGTPIPDNAKEFSLDGLKADILLSELKKVTHLKCVTN</sequence>
<evidence type="ECO:0000313" key="1">
    <source>
        <dbReference type="EMBL" id="SMS12806.1"/>
    </source>
</evidence>
<dbReference type="EMBL" id="LT855380">
    <property type="protein sequence ID" value="SMS12806.1"/>
    <property type="molecule type" value="Genomic_DNA"/>
</dbReference>
<dbReference type="KEGG" id="pvd:CFBP1590__5220"/>
<dbReference type="Proteomes" id="UP000196842">
    <property type="component" value="Chromosome I"/>
</dbReference>
<dbReference type="AlphaFoldDB" id="A0A1Y6JS80"/>
<name>A0A1Y6JS80_PSEVI</name>
<protein>
    <submittedName>
        <fullName evidence="1">Uncharacterized protein</fullName>
    </submittedName>
</protein>
<organism evidence="1 2">
    <name type="scientific">Pseudomonas viridiflava</name>
    <name type="common">Phytomonas viridiflava</name>
    <dbReference type="NCBI Taxonomy" id="33069"/>
    <lineage>
        <taxon>Bacteria</taxon>
        <taxon>Pseudomonadati</taxon>
        <taxon>Pseudomonadota</taxon>
        <taxon>Gammaproteobacteria</taxon>
        <taxon>Pseudomonadales</taxon>
        <taxon>Pseudomonadaceae</taxon>
        <taxon>Pseudomonas</taxon>
    </lineage>
</organism>
<dbReference type="SUPFAM" id="SSF69349">
    <property type="entry name" value="Phage fibre proteins"/>
    <property type="match status" value="1"/>
</dbReference>
<gene>
    <name evidence="1" type="ORF">CFBP1590__5220</name>
</gene>
<reference evidence="1 2" key="1">
    <citation type="submission" date="2017-05" db="EMBL/GenBank/DDBJ databases">
        <authorList>
            <person name="Song R."/>
            <person name="Chenine A.L."/>
            <person name="Ruprecht R.M."/>
        </authorList>
    </citation>
    <scope>NUCLEOTIDE SEQUENCE [LARGE SCALE GENOMIC DNA]</scope>
    <source>
        <strain evidence="1 2">CFBP 1590</strain>
    </source>
</reference>
<accession>A0A1Y6JS80</accession>